<dbReference type="GO" id="GO:0016757">
    <property type="term" value="F:glycosyltransferase activity"/>
    <property type="evidence" value="ECO:0007669"/>
    <property type="project" value="InterPro"/>
</dbReference>
<reference evidence="4" key="1">
    <citation type="submission" date="2016-01" db="EMBL/GenBank/DDBJ databases">
        <authorList>
            <person name="Mitreva M."/>
            <person name="Pepin K.H."/>
            <person name="Mihindukulasuriya K.A."/>
            <person name="Fulton R."/>
            <person name="Fronick C."/>
            <person name="O'Laughlin M."/>
            <person name="Miner T."/>
            <person name="Herter B."/>
            <person name="Rosa B.A."/>
            <person name="Cordes M."/>
            <person name="Tomlinson C."/>
            <person name="Wollam A."/>
            <person name="Palsikar V.B."/>
            <person name="Mardis E.R."/>
            <person name="Wilson R.K."/>
        </authorList>
    </citation>
    <scope>NUCLEOTIDE SEQUENCE [LARGE SCALE GENOMIC DNA]</scope>
    <source>
        <strain evidence="4">DNF00729</strain>
    </source>
</reference>
<dbReference type="Gene3D" id="3.40.50.2000">
    <property type="entry name" value="Glycogen Phosphorylase B"/>
    <property type="match status" value="2"/>
</dbReference>
<feature type="domain" description="Glycosyl transferase family 1" evidence="1">
    <location>
        <begin position="207"/>
        <end position="326"/>
    </location>
</feature>
<dbReference type="SUPFAM" id="SSF53756">
    <property type="entry name" value="UDP-Glycosyltransferase/glycogen phosphorylase"/>
    <property type="match status" value="1"/>
</dbReference>
<keyword evidence="3" id="KW-0808">Transferase</keyword>
<dbReference type="EMBL" id="LSDG01000002">
    <property type="protein sequence ID" value="KXB68450.1"/>
    <property type="molecule type" value="Genomic_DNA"/>
</dbReference>
<protein>
    <submittedName>
        <fullName evidence="3">Glycosyltransferase, group 1 family protein</fullName>
    </submittedName>
</protein>
<dbReference type="Proteomes" id="UP000070442">
    <property type="component" value="Unassembled WGS sequence"/>
</dbReference>
<dbReference type="InterPro" id="IPR001296">
    <property type="entry name" value="Glyco_trans_1"/>
</dbReference>
<comment type="caution">
    <text evidence="3">The sequence shown here is derived from an EMBL/GenBank/DDBJ whole genome shotgun (WGS) entry which is preliminary data.</text>
</comment>
<gene>
    <name evidence="3" type="ORF">HMPREF1863_00163</name>
</gene>
<evidence type="ECO:0000259" key="2">
    <source>
        <dbReference type="Pfam" id="PF13439"/>
    </source>
</evidence>
<accession>A0A134ALM6</accession>
<feature type="domain" description="Glycosyltransferase subfamily 4-like N-terminal" evidence="2">
    <location>
        <begin position="15"/>
        <end position="192"/>
    </location>
</feature>
<dbReference type="Pfam" id="PF13439">
    <property type="entry name" value="Glyco_transf_4"/>
    <property type="match status" value="1"/>
</dbReference>
<organism evidence="3 4">
    <name type="scientific">Aedoeadaptatus coxii</name>
    <dbReference type="NCBI Taxonomy" id="755172"/>
    <lineage>
        <taxon>Bacteria</taxon>
        <taxon>Bacillati</taxon>
        <taxon>Bacillota</taxon>
        <taxon>Tissierellia</taxon>
        <taxon>Tissierellales</taxon>
        <taxon>Peptoniphilaceae</taxon>
        <taxon>Aedoeadaptatus</taxon>
    </lineage>
</organism>
<evidence type="ECO:0000313" key="4">
    <source>
        <dbReference type="Proteomes" id="UP000070442"/>
    </source>
</evidence>
<keyword evidence="4" id="KW-1185">Reference proteome</keyword>
<proteinExistence type="predicted"/>
<dbReference type="InterPro" id="IPR028098">
    <property type="entry name" value="Glyco_trans_4-like_N"/>
</dbReference>
<evidence type="ECO:0000313" key="3">
    <source>
        <dbReference type="EMBL" id="KXB68450.1"/>
    </source>
</evidence>
<dbReference type="PANTHER" id="PTHR12526">
    <property type="entry name" value="GLYCOSYLTRANSFERASE"/>
    <property type="match status" value="1"/>
</dbReference>
<name>A0A134ALM6_9FIRM</name>
<sequence length="412" mass="47472">MKILHTLAQLPTRTGSGVYFSNLVDGLEKKGMEQALVYAVQAPYTFDFSQKTFPVAFQNDEIPFPIAGMSDEMPYNNTVYSHMTEEMIATWRAAFKKRLVEAKETFKPDLIVAHHIWYLTDMVLELFPDTPVVGICHGTDLRQGEKHDDLLERYTTHMNELDYVFALSEKDKAAISRMYAIPENKITVTGGGYNQNVFNDQGIWRHEKTIKIIYAGKLSRAKGVYELAKAYPNLKRKYPEIEMELIGEESLEKKDRIFECAHYKEGFKIHNVIDQKALGAHMKTCDIFVLPSYYEGLGLIAIEALACRMRLVTSELEGLLELLGDDFLKSDVVEVVPLPKLYNTDEPFKLEIDDYVQGLEEAIEKQILAVRENRPFSDACYDHVRSYAWSEIVETEYRLMCEVYKNHREQRA</sequence>
<dbReference type="PATRIC" id="fig|755172.3.peg.157"/>
<dbReference type="PANTHER" id="PTHR12526:SF630">
    <property type="entry name" value="GLYCOSYLTRANSFERASE"/>
    <property type="match status" value="1"/>
</dbReference>
<dbReference type="Pfam" id="PF00534">
    <property type="entry name" value="Glycos_transf_1"/>
    <property type="match status" value="1"/>
</dbReference>
<evidence type="ECO:0000259" key="1">
    <source>
        <dbReference type="Pfam" id="PF00534"/>
    </source>
</evidence>
<dbReference type="OrthoDB" id="9804196at2"/>
<dbReference type="RefSeq" id="WP_068366280.1">
    <property type="nucleotide sequence ID" value="NZ_KQ960155.1"/>
</dbReference>
<dbReference type="STRING" id="755172.HMPREF1863_00163"/>
<dbReference type="AlphaFoldDB" id="A0A134ALM6"/>
<dbReference type="CDD" id="cd03801">
    <property type="entry name" value="GT4_PimA-like"/>
    <property type="match status" value="1"/>
</dbReference>